<dbReference type="EMBL" id="JAVRRD010000020">
    <property type="protein sequence ID" value="KAK5048928.1"/>
    <property type="molecule type" value="Genomic_DNA"/>
</dbReference>
<dbReference type="Pfam" id="PF00328">
    <property type="entry name" value="His_Phos_2"/>
    <property type="match status" value="1"/>
</dbReference>
<proteinExistence type="inferred from homology"/>
<evidence type="ECO:0008006" key="7">
    <source>
        <dbReference type="Google" id="ProtNLM"/>
    </source>
</evidence>
<evidence type="ECO:0000256" key="3">
    <source>
        <dbReference type="SAM" id="Phobius"/>
    </source>
</evidence>
<evidence type="ECO:0000256" key="1">
    <source>
        <dbReference type="ARBA" id="ARBA00005375"/>
    </source>
</evidence>
<dbReference type="GO" id="GO:0016791">
    <property type="term" value="F:phosphatase activity"/>
    <property type="evidence" value="ECO:0007669"/>
    <property type="project" value="TreeGrafter"/>
</dbReference>
<evidence type="ECO:0000256" key="4">
    <source>
        <dbReference type="SAM" id="SignalP"/>
    </source>
</evidence>
<evidence type="ECO:0000313" key="6">
    <source>
        <dbReference type="Proteomes" id="UP001358417"/>
    </source>
</evidence>
<dbReference type="InterPro" id="IPR050645">
    <property type="entry name" value="Histidine_acid_phosphatase"/>
</dbReference>
<dbReference type="PANTHER" id="PTHR11567:SF127">
    <property type="entry name" value="HISTIDINE ACID PHOSPHATASE"/>
    <property type="match status" value="1"/>
</dbReference>
<dbReference type="SUPFAM" id="SSF53254">
    <property type="entry name" value="Phosphoglycerate mutase-like"/>
    <property type="match status" value="1"/>
</dbReference>
<keyword evidence="3" id="KW-1133">Transmembrane helix</keyword>
<dbReference type="Proteomes" id="UP001358417">
    <property type="component" value="Unassembled WGS sequence"/>
</dbReference>
<keyword evidence="3" id="KW-0472">Membrane</keyword>
<dbReference type="GeneID" id="89973526"/>
<keyword evidence="4" id="KW-0732">Signal</keyword>
<sequence>MDTSRISIALPTALLVFSSAVVAQSLTGLKQQVLSTFIYTNYGDRTPFVFSSPATLTPLGAHQLYEAGAKVRERYVTPIEGDSDVTTIVGISPFQLQYDQLTVLAGQEQYVTGSAQAFLQGLYPPLETFSNYTYIAGQSTIENGTNLVAPLNGYQYPDILTLTSNDMNSIWIDGTQNCPTWRSSVNDYYQTAAFQNLRNTTQEFYGSLQSDFLDGYFSTPSAGYLDAYYIYDYLRYASIHNTTVARLLEPEDLTKAKILAADLVFAQNADIAVSGPVEGDHIRAMAGKTLATRILQSIYTSISTEGESAKMTLLFGDFQPMVAFAALAGLTSPQNAAFYNLPEPGASFIFELYSMQPATDKTYPENDEIFVRFFYQNGTGADSELVAYPLFGLSPSQTMIPLQDFVTNLQKFMIMNVEDWCTTCNSFSVFCPAFVDDDGSLCPTTRSPNSKSGGLSPTVAGVIGAVVTLAVAGLLFGAIALFGGVRIYRVQNKRRSELGGFKGSERLASDQDLTIPKGGAGATVIASPSPIQTRGHERVGSWELREQAKAQEAERRIFETNNRPRRPSYEEDDMPINPFTSPVDPKHHV</sequence>
<keyword evidence="6" id="KW-1185">Reference proteome</keyword>
<dbReference type="Gene3D" id="3.40.50.1240">
    <property type="entry name" value="Phosphoglycerate mutase-like"/>
    <property type="match status" value="1"/>
</dbReference>
<comment type="caution">
    <text evidence="5">The sequence shown here is derived from an EMBL/GenBank/DDBJ whole genome shotgun (WGS) entry which is preliminary data.</text>
</comment>
<organism evidence="5 6">
    <name type="scientific">Exophiala bonariae</name>
    <dbReference type="NCBI Taxonomy" id="1690606"/>
    <lineage>
        <taxon>Eukaryota</taxon>
        <taxon>Fungi</taxon>
        <taxon>Dikarya</taxon>
        <taxon>Ascomycota</taxon>
        <taxon>Pezizomycotina</taxon>
        <taxon>Eurotiomycetes</taxon>
        <taxon>Chaetothyriomycetidae</taxon>
        <taxon>Chaetothyriales</taxon>
        <taxon>Herpotrichiellaceae</taxon>
        <taxon>Exophiala</taxon>
    </lineage>
</organism>
<protein>
    <recommendedName>
        <fullName evidence="7">Histidine acid phosphatase</fullName>
    </recommendedName>
</protein>
<evidence type="ECO:0000313" key="5">
    <source>
        <dbReference type="EMBL" id="KAK5048928.1"/>
    </source>
</evidence>
<keyword evidence="3" id="KW-0812">Transmembrane</keyword>
<feature type="signal peptide" evidence="4">
    <location>
        <begin position="1"/>
        <end position="23"/>
    </location>
</feature>
<gene>
    <name evidence="5" type="ORF">LTR84_005349</name>
</gene>
<feature type="chain" id="PRO_5043608900" description="Histidine acid phosphatase" evidence="4">
    <location>
        <begin position="24"/>
        <end position="589"/>
    </location>
</feature>
<accession>A0AAV9N4R9</accession>
<dbReference type="RefSeq" id="XP_064704133.1">
    <property type="nucleotide sequence ID" value="XM_064848919.1"/>
</dbReference>
<reference evidence="5 6" key="1">
    <citation type="submission" date="2023-08" db="EMBL/GenBank/DDBJ databases">
        <title>Black Yeasts Isolated from many extreme environments.</title>
        <authorList>
            <person name="Coleine C."/>
            <person name="Stajich J.E."/>
            <person name="Selbmann L."/>
        </authorList>
    </citation>
    <scope>NUCLEOTIDE SEQUENCE [LARGE SCALE GENOMIC DNA]</scope>
    <source>
        <strain evidence="5 6">CCFEE 5792</strain>
    </source>
</reference>
<dbReference type="InterPro" id="IPR029033">
    <property type="entry name" value="His_PPase_superfam"/>
</dbReference>
<name>A0AAV9N4R9_9EURO</name>
<feature type="region of interest" description="Disordered" evidence="2">
    <location>
        <begin position="550"/>
        <end position="589"/>
    </location>
</feature>
<dbReference type="PANTHER" id="PTHR11567">
    <property type="entry name" value="ACID PHOSPHATASE-RELATED"/>
    <property type="match status" value="1"/>
</dbReference>
<evidence type="ECO:0000256" key="2">
    <source>
        <dbReference type="SAM" id="MobiDB-lite"/>
    </source>
</evidence>
<comment type="similarity">
    <text evidence="1">Belongs to the histidine acid phosphatase family.</text>
</comment>
<dbReference type="AlphaFoldDB" id="A0AAV9N4R9"/>
<dbReference type="InterPro" id="IPR000560">
    <property type="entry name" value="His_Pase_clade-2"/>
</dbReference>
<feature type="transmembrane region" description="Helical" evidence="3">
    <location>
        <begin position="459"/>
        <end position="485"/>
    </location>
</feature>